<reference evidence="1 2" key="1">
    <citation type="submission" date="2017-01" db="EMBL/GenBank/DDBJ databases">
        <title>Trade-off between light-utilization and light-protection in marine flavobacteria.</title>
        <authorList>
            <person name="Kumagai Y."/>
            <person name="Yoshizawa S."/>
            <person name="Kogure K."/>
            <person name="Iwasaki W."/>
        </authorList>
    </citation>
    <scope>NUCLEOTIDE SEQUENCE [LARGE SCALE GENOMIC DNA]</scope>
    <source>
        <strain evidence="1 2">KCTC 32109</strain>
    </source>
</reference>
<evidence type="ECO:0000313" key="2">
    <source>
        <dbReference type="Proteomes" id="UP000239747"/>
    </source>
</evidence>
<organism evidence="1 2">
    <name type="scientific">Nonlabens arenilitoris</name>
    <dbReference type="NCBI Taxonomy" id="1217969"/>
    <lineage>
        <taxon>Bacteria</taxon>
        <taxon>Pseudomonadati</taxon>
        <taxon>Bacteroidota</taxon>
        <taxon>Flavobacteriia</taxon>
        <taxon>Flavobacteriales</taxon>
        <taxon>Flavobacteriaceae</taxon>
        <taxon>Nonlabens</taxon>
    </lineage>
</organism>
<keyword evidence="2" id="KW-1185">Reference proteome</keyword>
<accession>A0A2S7UBR2</accession>
<name>A0A2S7UBR2_9FLAO</name>
<comment type="caution">
    <text evidence="1">The sequence shown here is derived from an EMBL/GenBank/DDBJ whole genome shotgun (WGS) entry which is preliminary data.</text>
</comment>
<evidence type="ECO:0000313" key="1">
    <source>
        <dbReference type="EMBL" id="PQJ31854.1"/>
    </source>
</evidence>
<dbReference type="Proteomes" id="UP000239747">
    <property type="component" value="Unassembled WGS sequence"/>
</dbReference>
<gene>
    <name evidence="1" type="ORF">BST92_07905</name>
</gene>
<proteinExistence type="predicted"/>
<protein>
    <submittedName>
        <fullName evidence="1">Uncharacterized protein</fullName>
    </submittedName>
</protein>
<dbReference type="EMBL" id="MTPW01000001">
    <property type="protein sequence ID" value="PQJ31854.1"/>
    <property type="molecule type" value="Genomic_DNA"/>
</dbReference>
<sequence length="180" mass="18875">MNNGGELVTMESSQENIDNLDFGEDYFTVSDIINNTSIHSTYTEYLNELQNLYNNLNNYDLNSSELAIVQSNIIFMEEFVNYLYDYTLQNTNFTAKSDCNGWWSCWGNCVAGTISWGLIGGMSGCVTLGSAGVLIGGAVTLITGPGAAAGASAGGIAGCITGGIAGTVIGAFHGASEACD</sequence>
<dbReference type="AlphaFoldDB" id="A0A2S7UBR2"/>